<dbReference type="GO" id="GO:0005096">
    <property type="term" value="F:GTPase activator activity"/>
    <property type="evidence" value="ECO:0007669"/>
    <property type="project" value="TreeGrafter"/>
</dbReference>
<proteinExistence type="predicted"/>
<feature type="compositionally biased region" description="Basic and acidic residues" evidence="1">
    <location>
        <begin position="236"/>
        <end position="253"/>
    </location>
</feature>
<dbReference type="PANTHER" id="PTHR47219:SF20">
    <property type="entry name" value="TBC1 DOMAIN FAMILY MEMBER 2B"/>
    <property type="match status" value="1"/>
</dbReference>
<dbReference type="AlphaFoldDB" id="A0AAV9JIN0"/>
<accession>A0AAV9JIN0</accession>
<dbReference type="GO" id="GO:0031267">
    <property type="term" value="F:small GTPase binding"/>
    <property type="evidence" value="ECO:0007669"/>
    <property type="project" value="TreeGrafter"/>
</dbReference>
<dbReference type="SMART" id="SM00164">
    <property type="entry name" value="TBC"/>
    <property type="match status" value="1"/>
</dbReference>
<evidence type="ECO:0000256" key="1">
    <source>
        <dbReference type="SAM" id="MobiDB-lite"/>
    </source>
</evidence>
<evidence type="ECO:0000313" key="3">
    <source>
        <dbReference type="EMBL" id="KAK4544922.1"/>
    </source>
</evidence>
<keyword evidence="4" id="KW-1185">Reference proteome</keyword>
<evidence type="ECO:0000313" key="4">
    <source>
        <dbReference type="Proteomes" id="UP001324427"/>
    </source>
</evidence>
<feature type="compositionally biased region" description="Low complexity" evidence="1">
    <location>
        <begin position="19"/>
        <end position="32"/>
    </location>
</feature>
<dbReference type="Gene3D" id="1.10.472.80">
    <property type="entry name" value="Ypt/Rab-GAP domain of gyp1p, domain 3"/>
    <property type="match status" value="1"/>
</dbReference>
<gene>
    <name evidence="3" type="ORF">LTR36_003827</name>
</gene>
<feature type="region of interest" description="Disordered" evidence="1">
    <location>
        <begin position="1"/>
        <end position="72"/>
    </location>
</feature>
<dbReference type="PROSITE" id="PS50086">
    <property type="entry name" value="TBC_RABGAP"/>
    <property type="match status" value="1"/>
</dbReference>
<dbReference type="InterPro" id="IPR000195">
    <property type="entry name" value="Rab-GAP-TBC_dom"/>
</dbReference>
<evidence type="ECO:0000259" key="2">
    <source>
        <dbReference type="PROSITE" id="PS50086"/>
    </source>
</evidence>
<feature type="domain" description="Rab-GAP TBC" evidence="2">
    <location>
        <begin position="322"/>
        <end position="513"/>
    </location>
</feature>
<dbReference type="Proteomes" id="UP001324427">
    <property type="component" value="Unassembled WGS sequence"/>
</dbReference>
<feature type="region of interest" description="Disordered" evidence="1">
    <location>
        <begin position="227"/>
        <end position="265"/>
    </location>
</feature>
<dbReference type="PANTHER" id="PTHR47219">
    <property type="entry name" value="RAB GTPASE-ACTIVATING PROTEIN 1-LIKE"/>
    <property type="match status" value="1"/>
</dbReference>
<comment type="caution">
    <text evidence="3">The sequence shown here is derived from an EMBL/GenBank/DDBJ whole genome shotgun (WGS) entry which is preliminary data.</text>
</comment>
<organism evidence="3 4">
    <name type="scientific">Oleoguttula mirabilis</name>
    <dbReference type="NCBI Taxonomy" id="1507867"/>
    <lineage>
        <taxon>Eukaryota</taxon>
        <taxon>Fungi</taxon>
        <taxon>Dikarya</taxon>
        <taxon>Ascomycota</taxon>
        <taxon>Pezizomycotina</taxon>
        <taxon>Dothideomycetes</taxon>
        <taxon>Dothideomycetidae</taxon>
        <taxon>Mycosphaerellales</taxon>
        <taxon>Teratosphaeriaceae</taxon>
        <taxon>Oleoguttula</taxon>
    </lineage>
</organism>
<dbReference type="SUPFAM" id="SSF47923">
    <property type="entry name" value="Ypt/Rab-GAP domain of gyp1p"/>
    <property type="match status" value="2"/>
</dbReference>
<reference evidence="3 4" key="1">
    <citation type="submission" date="2021-11" db="EMBL/GenBank/DDBJ databases">
        <title>Black yeast isolated from Biological Soil Crust.</title>
        <authorList>
            <person name="Kurbessoian T."/>
        </authorList>
    </citation>
    <scope>NUCLEOTIDE SEQUENCE [LARGE SCALE GENOMIC DNA]</scope>
    <source>
        <strain evidence="3 4">CCFEE 5522</strain>
    </source>
</reference>
<protein>
    <recommendedName>
        <fullName evidence="2">Rab-GAP TBC domain-containing protein</fullName>
    </recommendedName>
</protein>
<dbReference type="EMBL" id="JAVFHQ010000022">
    <property type="protein sequence ID" value="KAK4544922.1"/>
    <property type="molecule type" value="Genomic_DNA"/>
</dbReference>
<name>A0AAV9JIN0_9PEZI</name>
<dbReference type="InterPro" id="IPR050302">
    <property type="entry name" value="Rab_GAP_TBC_domain"/>
</dbReference>
<feature type="region of interest" description="Disordered" evidence="1">
    <location>
        <begin position="137"/>
        <end position="214"/>
    </location>
</feature>
<dbReference type="Gene3D" id="1.10.8.270">
    <property type="entry name" value="putative rabgap domain of human tbc1 domain family member 14 like domains"/>
    <property type="match status" value="1"/>
</dbReference>
<sequence>MGDLSRRSSRQPLLKPDDSSSFTSFPDPSTSSLREETSNEPLYGLLDGSGPTIFDEQATDLPTDPQSLSAAPSNTIQGVLDHQGAVDLTRRLATLLAERDAHITALTRLAEEYKIPKDRIDDTASRVKQAEQRRLALSTAAEEDLTPSNPSDSSDSYVMAMPIETSGGTIKGLTRMFGGGTIRRRPPKSPASSRSTSRAPPPVRGRLQSIDAQSVKSIDSGWAASLFGNHNKRHDSRTTKEPVELVTQHDPDKLPPTLAKRSEDPQEAAWNKFLMKLTMSRTNNGNTDQSNGIGLVGASHFGQEGAMGQQKLKTLTHLVIGGIPMKLRHALWMELSSTEGIVEPGTYTHYLSMREDVDQNEIDAIAKDVPRTLTSIHQYYANKGDKRLKEVLVAFVGKYESLGYTQGLNTIAGYLCLAIPEDEHAFWMLCNMVDSYFPQGYFSRENAMVGPLADSVVLRSYVKELMPILAKHMDALEIPYDHTVPLSWFFTAFSSTLSEDVLMRVWDIWLCLPGQKTFLFNVALAILTQNAAEILECENEGEYWSYLDNQCKLNGDAEWVNELMKQAFIFRKKLDNVEERRVLETKTLRKRRGSTEALYSPDEEEHEGLA</sequence>
<feature type="compositionally biased region" description="Polar residues" evidence="1">
    <location>
        <begin position="146"/>
        <end position="156"/>
    </location>
</feature>
<dbReference type="InterPro" id="IPR035969">
    <property type="entry name" value="Rab-GAP_TBC_sf"/>
</dbReference>
<dbReference type="Pfam" id="PF00566">
    <property type="entry name" value="RabGAP-TBC"/>
    <property type="match status" value="1"/>
</dbReference>